<evidence type="ECO:0000313" key="2">
    <source>
        <dbReference type="EMBL" id="RMJ11845.1"/>
    </source>
</evidence>
<protein>
    <recommendedName>
        <fullName evidence="1">Heterokaryon incompatibility domain-containing protein</fullName>
    </recommendedName>
</protein>
<dbReference type="PANTHER" id="PTHR33112">
    <property type="entry name" value="DOMAIN PROTEIN, PUTATIVE-RELATED"/>
    <property type="match status" value="1"/>
</dbReference>
<name>A0A3M2S3K8_9HYPO</name>
<comment type="caution">
    <text evidence="2">The sequence shown here is derived from an EMBL/GenBank/DDBJ whole genome shotgun (WGS) entry which is preliminary data.</text>
</comment>
<dbReference type="AlphaFoldDB" id="A0A3M2S3K8"/>
<keyword evidence="3" id="KW-1185">Reference proteome</keyword>
<accession>A0A3M2S3K8</accession>
<feature type="domain" description="Heterokaryon incompatibility" evidence="1">
    <location>
        <begin position="204"/>
        <end position="376"/>
    </location>
</feature>
<dbReference type="Proteomes" id="UP000277212">
    <property type="component" value="Unassembled WGS sequence"/>
</dbReference>
<evidence type="ECO:0000259" key="1">
    <source>
        <dbReference type="Pfam" id="PF06985"/>
    </source>
</evidence>
<dbReference type="STRING" id="2010991.A0A3M2S3K8"/>
<evidence type="ECO:0000313" key="3">
    <source>
        <dbReference type="Proteomes" id="UP000277212"/>
    </source>
</evidence>
<dbReference type="InterPro" id="IPR010730">
    <property type="entry name" value="HET"/>
</dbReference>
<dbReference type="EMBL" id="NKUJ01000154">
    <property type="protein sequence ID" value="RMJ11845.1"/>
    <property type="molecule type" value="Genomic_DNA"/>
</dbReference>
<dbReference type="OrthoDB" id="2958217at2759"/>
<dbReference type="Pfam" id="PF06985">
    <property type="entry name" value="HET"/>
    <property type="match status" value="1"/>
</dbReference>
<organism evidence="2 3">
    <name type="scientific">Fusarium kuroshium</name>
    <dbReference type="NCBI Taxonomy" id="2010991"/>
    <lineage>
        <taxon>Eukaryota</taxon>
        <taxon>Fungi</taxon>
        <taxon>Dikarya</taxon>
        <taxon>Ascomycota</taxon>
        <taxon>Pezizomycotina</taxon>
        <taxon>Sordariomycetes</taxon>
        <taxon>Hypocreomycetidae</taxon>
        <taxon>Hypocreales</taxon>
        <taxon>Nectriaceae</taxon>
        <taxon>Fusarium</taxon>
        <taxon>Fusarium solani species complex</taxon>
    </lineage>
</organism>
<reference evidence="2 3" key="1">
    <citation type="submission" date="2017-06" db="EMBL/GenBank/DDBJ databases">
        <title>Comparative genomic analysis of Ambrosia Fusariam Clade fungi.</title>
        <authorList>
            <person name="Stajich J.E."/>
            <person name="Carrillo J."/>
            <person name="Kijimoto T."/>
            <person name="Eskalen A."/>
            <person name="O'Donnell K."/>
            <person name="Kasson M."/>
        </authorList>
    </citation>
    <scope>NUCLEOTIDE SEQUENCE [LARGE SCALE GENOMIC DNA]</scope>
    <source>
        <strain evidence="2">UCR3666</strain>
    </source>
</reference>
<dbReference type="PANTHER" id="PTHR33112:SF16">
    <property type="entry name" value="HETEROKARYON INCOMPATIBILITY DOMAIN-CONTAINING PROTEIN"/>
    <property type="match status" value="1"/>
</dbReference>
<gene>
    <name evidence="2" type="ORF">CDV36_008513</name>
</gene>
<proteinExistence type="predicted"/>
<sequence length="700" mass="78817">MLCERCDQLRLDSLEKTHAASSSEDGKRVVDFLATQDFAYSFADRAPGFPSLEASENAGCELCALLKSELATSRLKEYDGQVNVRYRYLLQDAYVQGPKYPGALLVNFEPDDPSQQEFGNVYVLSIHSHEECVQEWLQTIPWPERDALSAKSLEFINECLESPLRSEPDLDEDFNPTRLLDLGEGKDPTVRLILTKDIKTQLKYAALSYCWGPPEIAKHQSITTAESLNGRLNHISLEELSPVIQDTIRFCRGIREPIRYLWVDALCIIQRDGQDWQTESGLMSMIYKNAFVTLCSLGSSSCKQSFLSRRLPTITIDYQSPSQPNIKGSYSMVLRGEVKLPTAIEMIDDGARCANLFQDLDIYTASWLTRGWTFQEFHLSKRRLFIGRAGTHFSWNGDSNTSTQSEDGISTIGPGLVSFVIDKDEWKATLEKLGEFWHKVLYEYRQRQLTNETDHLPALAGLARWVADSSGAQYLAGLWDTHLRTGLMWSCTLDSPEKDVDNERPSLSQLLHDLRTKSLAPSWSPLSLRDGRNDFLPWSLGMAMDDGDAQFELLDVGIDVVDKVRNPFGAVRSGFLRLDGFVMSLDGTVFSRGGSSNDNTRRWNIRTEPDGDYVAHALLDFTPTKENVEMEKLGLLLTSSTRPEIAWAQKEGLIIYPVEGTGDSVYRRVGAFLIAGSDTKAEKKCVDIVERSEKRTLTLI</sequence>